<evidence type="ECO:0000256" key="1">
    <source>
        <dbReference type="SAM" id="Phobius"/>
    </source>
</evidence>
<dbReference type="PROSITE" id="PS51202">
    <property type="entry name" value="RCK_C"/>
    <property type="match status" value="1"/>
</dbReference>
<dbReference type="InterPro" id="IPR036721">
    <property type="entry name" value="RCK_C_sf"/>
</dbReference>
<keyword evidence="1" id="KW-0472">Membrane</keyword>
<dbReference type="PROSITE" id="PS51201">
    <property type="entry name" value="RCK_N"/>
    <property type="match status" value="1"/>
</dbReference>
<proteinExistence type="predicted"/>
<name>A0A8J4EC79_9ACTN</name>
<dbReference type="AlphaFoldDB" id="A0A8J4EC79"/>
<feature type="domain" description="RCK C-terminal" evidence="3">
    <location>
        <begin position="450"/>
        <end position="532"/>
    </location>
</feature>
<organism evidence="4 5">
    <name type="scientific">Virgisporangium ochraceum</name>
    <dbReference type="NCBI Taxonomy" id="65505"/>
    <lineage>
        <taxon>Bacteria</taxon>
        <taxon>Bacillati</taxon>
        <taxon>Actinomycetota</taxon>
        <taxon>Actinomycetes</taxon>
        <taxon>Micromonosporales</taxon>
        <taxon>Micromonosporaceae</taxon>
        <taxon>Virgisporangium</taxon>
    </lineage>
</organism>
<sequence>MCGDDPLTYRLASELVTQYGRQVTVILPSRRRNHGPQISRLRVRVVESERLDADAFRQARVATADAVAVVRQDDVGNIHAALQAQELNPRIHLVLRMFNLSLGLGIRTLFHDCAVISDAAMAAPAFVAAALGEAAPVHVRLTGRALHVAQRGSVAPERIVAGLATADGVLLPRDPETADLVLALADRDAYAEQPAAPPRRRGRPWSTLKLLVNRKLVQAALALVVLLIAGTGVLAAVRTDLSWWDAAYLTILAALGGADANVDAGAIEKITQTLLTVVSIALIPVVTAAVVEAVVNARLAIALGGLRDPVSGHVVVVGLGNVGTRVIRQLTQRGVRVVAIDRTDDARGAALAKELDVPLVVGDASREETLRAASVQTCRALVVLSTDDVVNLEAALHGRALNPGLRVVLRLFDGDFADRVERAFRIDVSRSVSYLAAPAFAAAMLQRDVIGSIPVNRRVLLIADLPVCAGSAAAGSTVATVDAMDGVRVIGVTHSGSTTWSPPLDLAVRVDDRLILVATRDGLGRVVAATSA</sequence>
<dbReference type="InterPro" id="IPR003148">
    <property type="entry name" value="RCK_N"/>
</dbReference>
<keyword evidence="1" id="KW-1133">Transmembrane helix</keyword>
<dbReference type="GO" id="GO:0008324">
    <property type="term" value="F:monoatomic cation transmembrane transporter activity"/>
    <property type="evidence" value="ECO:0007669"/>
    <property type="project" value="InterPro"/>
</dbReference>
<dbReference type="SUPFAM" id="SSF51735">
    <property type="entry name" value="NAD(P)-binding Rossmann-fold domains"/>
    <property type="match status" value="2"/>
</dbReference>
<dbReference type="InterPro" id="IPR036291">
    <property type="entry name" value="NAD(P)-bd_dom_sf"/>
</dbReference>
<dbReference type="PANTHER" id="PTHR43833">
    <property type="entry name" value="POTASSIUM CHANNEL PROTEIN 2-RELATED-RELATED"/>
    <property type="match status" value="1"/>
</dbReference>
<reference evidence="4" key="1">
    <citation type="submission" date="2021-01" db="EMBL/GenBank/DDBJ databases">
        <title>Whole genome shotgun sequence of Virgisporangium ochraceum NBRC 16418.</title>
        <authorList>
            <person name="Komaki H."/>
            <person name="Tamura T."/>
        </authorList>
    </citation>
    <scope>NUCLEOTIDE SEQUENCE</scope>
    <source>
        <strain evidence="4">NBRC 16418</strain>
    </source>
</reference>
<feature type="transmembrane region" description="Helical" evidence="1">
    <location>
        <begin position="274"/>
        <end position="295"/>
    </location>
</feature>
<gene>
    <name evidence="4" type="ORF">Voc01_014990</name>
</gene>
<dbReference type="Pfam" id="PF02254">
    <property type="entry name" value="TrkA_N"/>
    <property type="match status" value="2"/>
</dbReference>
<dbReference type="Gene3D" id="3.40.50.720">
    <property type="entry name" value="NAD(P)-binding Rossmann-like Domain"/>
    <property type="match status" value="2"/>
</dbReference>
<dbReference type="InterPro" id="IPR006037">
    <property type="entry name" value="RCK_C"/>
</dbReference>
<evidence type="ECO:0000259" key="2">
    <source>
        <dbReference type="PROSITE" id="PS51201"/>
    </source>
</evidence>
<dbReference type="GO" id="GO:0006813">
    <property type="term" value="P:potassium ion transport"/>
    <property type="evidence" value="ECO:0007669"/>
    <property type="project" value="InterPro"/>
</dbReference>
<keyword evidence="5" id="KW-1185">Reference proteome</keyword>
<dbReference type="EMBL" id="BOPH01000018">
    <property type="protein sequence ID" value="GIJ66582.1"/>
    <property type="molecule type" value="Genomic_DNA"/>
</dbReference>
<accession>A0A8J4EC79</accession>
<feature type="transmembrane region" description="Helical" evidence="1">
    <location>
        <begin position="216"/>
        <end position="237"/>
    </location>
</feature>
<evidence type="ECO:0000259" key="3">
    <source>
        <dbReference type="PROSITE" id="PS51202"/>
    </source>
</evidence>
<protein>
    <submittedName>
        <fullName evidence="4">Potassium transporter TrkA</fullName>
    </submittedName>
</protein>
<feature type="domain" description="RCK N-terminal" evidence="2">
    <location>
        <begin position="311"/>
        <end position="432"/>
    </location>
</feature>
<dbReference type="Proteomes" id="UP000635606">
    <property type="component" value="Unassembled WGS sequence"/>
</dbReference>
<keyword evidence="1" id="KW-0812">Transmembrane</keyword>
<evidence type="ECO:0000313" key="5">
    <source>
        <dbReference type="Proteomes" id="UP000635606"/>
    </source>
</evidence>
<dbReference type="SUPFAM" id="SSF116726">
    <property type="entry name" value="TrkA C-terminal domain-like"/>
    <property type="match status" value="1"/>
</dbReference>
<evidence type="ECO:0000313" key="4">
    <source>
        <dbReference type="EMBL" id="GIJ66582.1"/>
    </source>
</evidence>
<dbReference type="InterPro" id="IPR050721">
    <property type="entry name" value="Trk_Ktr_HKT_K-transport"/>
</dbReference>
<dbReference type="PANTHER" id="PTHR43833:SF11">
    <property type="entry name" value="VOLTAGE-GATED POTASSIUM CHANNEL KCH"/>
    <property type="match status" value="1"/>
</dbReference>
<comment type="caution">
    <text evidence="4">The sequence shown here is derived from an EMBL/GenBank/DDBJ whole genome shotgun (WGS) entry which is preliminary data.</text>
</comment>